<evidence type="ECO:0000313" key="1">
    <source>
        <dbReference type="EMBL" id="SGY20443.1"/>
    </source>
</evidence>
<dbReference type="EMBL" id="FQNC01000018">
    <property type="protein sequence ID" value="SGY20443.1"/>
    <property type="molecule type" value="Genomic_DNA"/>
</dbReference>
<evidence type="ECO:0000313" key="2">
    <source>
        <dbReference type="Proteomes" id="UP000249464"/>
    </source>
</evidence>
<name>A0A2X0NZ95_9BASI</name>
<accession>A0A2X0NZ95</accession>
<dbReference type="Proteomes" id="UP000249464">
    <property type="component" value="Unassembled WGS sequence"/>
</dbReference>
<reference evidence="1 2" key="1">
    <citation type="submission" date="2016-11" db="EMBL/GenBank/DDBJ databases">
        <authorList>
            <person name="Jaros S."/>
            <person name="Januszkiewicz K."/>
            <person name="Wedrychowicz H."/>
        </authorList>
    </citation>
    <scope>NUCLEOTIDE SEQUENCE [LARGE SCALE GENOMIC DNA]</scope>
</reference>
<sequence length="217" mass="22958">MLTSSRKLLALIVTAIVAVLSIAARLVQVTEGRASFEPRVTALTSNCDSEFQLGLFSLDIHHLRVSNELHTSRDKGNPGPALGEPLNVFISPYSDPNFLTGAGSKDGCLSIQFQGADMLSTTGVTKVTDFGDGHRPRKRSVDTAARAEYKPDDGARNGLVGNATATKRTVAPGASRHFSASARSMQYLEPDFGRDLDDGAPTVGKGSIVTVKVVGKS</sequence>
<keyword evidence="2" id="KW-1185">Reference proteome</keyword>
<proteinExistence type="predicted"/>
<dbReference type="AlphaFoldDB" id="A0A2X0NZ95"/>
<organism evidence="1 2">
    <name type="scientific">Microbotryum silenes-dioicae</name>
    <dbReference type="NCBI Taxonomy" id="796604"/>
    <lineage>
        <taxon>Eukaryota</taxon>
        <taxon>Fungi</taxon>
        <taxon>Dikarya</taxon>
        <taxon>Basidiomycota</taxon>
        <taxon>Pucciniomycotina</taxon>
        <taxon>Microbotryomycetes</taxon>
        <taxon>Microbotryales</taxon>
        <taxon>Microbotryaceae</taxon>
        <taxon>Microbotryum</taxon>
    </lineage>
</organism>
<gene>
    <name evidence="1" type="primary">BQ5605_C016g08051</name>
    <name evidence="1" type="ORF">BQ5605_C016G08051</name>
</gene>
<protein>
    <submittedName>
        <fullName evidence="1">BQ5605_C016g08051 protein</fullName>
    </submittedName>
</protein>